<accession>A0A0R2E9X7</accession>
<protein>
    <submittedName>
        <fullName evidence="2">Uncharacterized protein</fullName>
    </submittedName>
</protein>
<evidence type="ECO:0000256" key="1">
    <source>
        <dbReference type="SAM" id="Phobius"/>
    </source>
</evidence>
<organism evidence="2 3">
    <name type="scientific">Liquorilactobacillus mali KCTC 3596 = DSM 20444</name>
    <dbReference type="NCBI Taxonomy" id="1046596"/>
    <lineage>
        <taxon>Bacteria</taxon>
        <taxon>Bacillati</taxon>
        <taxon>Bacillota</taxon>
        <taxon>Bacilli</taxon>
        <taxon>Lactobacillales</taxon>
        <taxon>Lactobacillaceae</taxon>
        <taxon>Liquorilactobacillus</taxon>
    </lineage>
</organism>
<dbReference type="EMBL" id="AYYH01000027">
    <property type="protein sequence ID" value="KRN09386.1"/>
    <property type="molecule type" value="Genomic_DNA"/>
</dbReference>
<keyword evidence="1" id="KW-1133">Transmembrane helix</keyword>
<name>A0A0R2E9X7_9LACO</name>
<feature type="transmembrane region" description="Helical" evidence="1">
    <location>
        <begin position="62"/>
        <end position="84"/>
    </location>
</feature>
<dbReference type="AlphaFoldDB" id="A0A0R2E9X7"/>
<keyword evidence="1" id="KW-0812">Transmembrane</keyword>
<feature type="transmembrane region" description="Helical" evidence="1">
    <location>
        <begin position="90"/>
        <end position="110"/>
    </location>
</feature>
<gene>
    <name evidence="2" type="ORF">FD00_GL001109</name>
</gene>
<comment type="caution">
    <text evidence="2">The sequence shown here is derived from an EMBL/GenBank/DDBJ whole genome shotgun (WGS) entry which is preliminary data.</text>
</comment>
<dbReference type="RefSeq" id="WP_010078315.1">
    <property type="nucleotide sequence ID" value="NZ_AYYH01000027.1"/>
</dbReference>
<reference evidence="2 3" key="1">
    <citation type="journal article" date="2015" name="Genome Announc.">
        <title>Expanding the biotechnology potential of lactobacilli through comparative genomics of 213 strains and associated genera.</title>
        <authorList>
            <person name="Sun Z."/>
            <person name="Harris H.M."/>
            <person name="McCann A."/>
            <person name="Guo C."/>
            <person name="Argimon S."/>
            <person name="Zhang W."/>
            <person name="Yang X."/>
            <person name="Jeffery I.B."/>
            <person name="Cooney J.C."/>
            <person name="Kagawa T.F."/>
            <person name="Liu W."/>
            <person name="Song Y."/>
            <person name="Salvetti E."/>
            <person name="Wrobel A."/>
            <person name="Rasinkangas P."/>
            <person name="Parkhill J."/>
            <person name="Rea M.C."/>
            <person name="O'Sullivan O."/>
            <person name="Ritari J."/>
            <person name="Douillard F.P."/>
            <person name="Paul Ross R."/>
            <person name="Yang R."/>
            <person name="Briner A.E."/>
            <person name="Felis G.E."/>
            <person name="de Vos W.M."/>
            <person name="Barrangou R."/>
            <person name="Klaenhammer T.R."/>
            <person name="Caufield P.W."/>
            <person name="Cui Y."/>
            <person name="Zhang H."/>
            <person name="O'Toole P.W."/>
        </authorList>
    </citation>
    <scope>NUCLEOTIDE SEQUENCE [LARGE SCALE GENOMIC DNA]</scope>
    <source>
        <strain evidence="2 3">DSM 20444</strain>
    </source>
</reference>
<dbReference type="Proteomes" id="UP000050898">
    <property type="component" value="Unassembled WGS sequence"/>
</dbReference>
<evidence type="ECO:0000313" key="3">
    <source>
        <dbReference type="Proteomes" id="UP000050898"/>
    </source>
</evidence>
<proteinExistence type="predicted"/>
<sequence>MEKKVEVTEYIIESSEKQIQINTLLAVLRRRNSISLENDITLNNIYKSLSLPNYIWDRTCVIFFKLMITLLFLFCLCIVGSVFIEYHIMGIIVFTLLILELVSQIVNIIYHKRFMTWEDVPDYQFDDYFGSRFNLPTNEETFSRNEMLKAIKQIKDYDKLSDKPYFHDDIFDYTKSLAMVWVVYNRKKKNANFMPDVIRIDDEDYYDLIIQVNNNNHIMSSIKEHDRQFYNWVERQAELIDR</sequence>
<dbReference type="PATRIC" id="fig|1046596.6.peg.1190"/>
<evidence type="ECO:0000313" key="2">
    <source>
        <dbReference type="EMBL" id="KRN09386.1"/>
    </source>
</evidence>
<keyword evidence="1" id="KW-0472">Membrane</keyword>
<keyword evidence="3" id="KW-1185">Reference proteome</keyword>